<reference evidence="2 3" key="1">
    <citation type="journal article" date="2019" name="Int. J. Syst. Evol. Microbiol.">
        <title>The Global Catalogue of Microorganisms (GCM) 10K type strain sequencing project: providing services to taxonomists for standard genome sequencing and annotation.</title>
        <authorList>
            <consortium name="The Broad Institute Genomics Platform"/>
            <consortium name="The Broad Institute Genome Sequencing Center for Infectious Disease"/>
            <person name="Wu L."/>
            <person name="Ma J."/>
        </authorList>
    </citation>
    <scope>NUCLEOTIDE SEQUENCE [LARGE SCALE GENOMIC DNA]</scope>
    <source>
        <strain evidence="2 3">JCM 11448</strain>
    </source>
</reference>
<organism evidence="2 3">
    <name type="scientific">Streptomyces javensis</name>
    <dbReference type="NCBI Taxonomy" id="114698"/>
    <lineage>
        <taxon>Bacteria</taxon>
        <taxon>Bacillati</taxon>
        <taxon>Actinomycetota</taxon>
        <taxon>Actinomycetes</taxon>
        <taxon>Kitasatosporales</taxon>
        <taxon>Streptomycetaceae</taxon>
        <taxon>Streptomyces</taxon>
        <taxon>Streptomyces violaceusniger group</taxon>
    </lineage>
</organism>
<feature type="region of interest" description="Disordered" evidence="1">
    <location>
        <begin position="46"/>
        <end position="118"/>
    </location>
</feature>
<evidence type="ECO:0000256" key="1">
    <source>
        <dbReference type="SAM" id="MobiDB-lite"/>
    </source>
</evidence>
<keyword evidence="3" id="KW-1185">Reference proteome</keyword>
<feature type="compositionally biased region" description="Basic and acidic residues" evidence="1">
    <location>
        <begin position="71"/>
        <end position="96"/>
    </location>
</feature>
<dbReference type="Proteomes" id="UP001500282">
    <property type="component" value="Unassembled WGS sequence"/>
</dbReference>
<protein>
    <submittedName>
        <fullName evidence="2">Uncharacterized protein</fullName>
    </submittedName>
</protein>
<comment type="caution">
    <text evidence="2">The sequence shown here is derived from an EMBL/GenBank/DDBJ whole genome shotgun (WGS) entry which is preliminary data.</text>
</comment>
<proteinExistence type="predicted"/>
<name>A0ABN1XHD1_9ACTN</name>
<dbReference type="EMBL" id="BAAAIH010000099">
    <property type="protein sequence ID" value="GAA1303661.1"/>
    <property type="molecule type" value="Genomic_DNA"/>
</dbReference>
<evidence type="ECO:0000313" key="2">
    <source>
        <dbReference type="EMBL" id="GAA1303661.1"/>
    </source>
</evidence>
<sequence>MVAGRARDHRCVNRCDGQRPCGRRALAPAAGELAGERGRLALAEADLGEQLPGAGGPVRPARQAVQAQHPVDGRADADARVQREVRVLEDDLDRLGPGEAGHPAPYGRGSGHSRTSPV</sequence>
<evidence type="ECO:0000313" key="3">
    <source>
        <dbReference type="Proteomes" id="UP001500282"/>
    </source>
</evidence>
<accession>A0ABN1XHD1</accession>
<gene>
    <name evidence="2" type="ORF">GCM10009579_86550</name>
</gene>